<evidence type="ECO:0000313" key="1">
    <source>
        <dbReference type="EnsemblPlants" id="AVESA.00010b.r2.2DG0383590.1.CDS"/>
    </source>
</evidence>
<dbReference type="Proteomes" id="UP001732700">
    <property type="component" value="Chromosome 2D"/>
</dbReference>
<organism evidence="1 2">
    <name type="scientific">Avena sativa</name>
    <name type="common">Oat</name>
    <dbReference type="NCBI Taxonomy" id="4498"/>
    <lineage>
        <taxon>Eukaryota</taxon>
        <taxon>Viridiplantae</taxon>
        <taxon>Streptophyta</taxon>
        <taxon>Embryophyta</taxon>
        <taxon>Tracheophyta</taxon>
        <taxon>Spermatophyta</taxon>
        <taxon>Magnoliopsida</taxon>
        <taxon>Liliopsida</taxon>
        <taxon>Poales</taxon>
        <taxon>Poaceae</taxon>
        <taxon>BOP clade</taxon>
        <taxon>Pooideae</taxon>
        <taxon>Poodae</taxon>
        <taxon>Poeae</taxon>
        <taxon>Poeae Chloroplast Group 1 (Aveneae type)</taxon>
        <taxon>Aveninae</taxon>
        <taxon>Avena</taxon>
    </lineage>
</organism>
<dbReference type="EnsemblPlants" id="AVESA.00010b.r2.2DG0383590.1">
    <property type="protein sequence ID" value="AVESA.00010b.r2.2DG0383590.1.CDS"/>
    <property type="gene ID" value="AVESA.00010b.r2.2DG0383590"/>
</dbReference>
<evidence type="ECO:0000313" key="2">
    <source>
        <dbReference type="Proteomes" id="UP001732700"/>
    </source>
</evidence>
<proteinExistence type="predicted"/>
<sequence>MASALRLLLRQHAAAPPSPMLRSLFPAPYSKVAAAAASSLPAVRSAPLPPPRLREVTPRKAPPTPKVEPRCCTTVPSAMTDSTKSLPDKLKDLEDSKKSLEAIYKNIGEHMEMIKTVLHERTVAIDLLRKRLDDRQKLVDKLRTMQGDYGKINIMRDVLSKMDDEYDKDQAIESAKGLLIDEQLGVLNEKLQVYLTAFSRYRELERSTMEQVRKAEKLKKIAIVGASVGLVGGLLLILAKI</sequence>
<keyword evidence="2" id="KW-1185">Reference proteome</keyword>
<reference evidence="1" key="2">
    <citation type="submission" date="2025-09" db="UniProtKB">
        <authorList>
            <consortium name="EnsemblPlants"/>
        </authorList>
    </citation>
    <scope>IDENTIFICATION</scope>
</reference>
<accession>A0ACD5V745</accession>
<reference evidence="1" key="1">
    <citation type="submission" date="2021-05" db="EMBL/GenBank/DDBJ databases">
        <authorList>
            <person name="Scholz U."/>
            <person name="Mascher M."/>
            <person name="Fiebig A."/>
        </authorList>
    </citation>
    <scope>NUCLEOTIDE SEQUENCE [LARGE SCALE GENOMIC DNA]</scope>
</reference>
<name>A0ACD5V745_AVESA</name>
<protein>
    <submittedName>
        <fullName evidence="1">Uncharacterized protein</fullName>
    </submittedName>
</protein>